<evidence type="ECO:0000313" key="1">
    <source>
        <dbReference type="EMBL" id="EGG21800.1"/>
    </source>
</evidence>
<proteinExistence type="predicted"/>
<organism evidence="1 2">
    <name type="scientific">Cavenderia fasciculata</name>
    <name type="common">Slime mold</name>
    <name type="synonym">Dictyostelium fasciculatum</name>
    <dbReference type="NCBI Taxonomy" id="261658"/>
    <lineage>
        <taxon>Eukaryota</taxon>
        <taxon>Amoebozoa</taxon>
        <taxon>Evosea</taxon>
        <taxon>Eumycetozoa</taxon>
        <taxon>Dictyostelia</taxon>
        <taxon>Acytosteliales</taxon>
        <taxon>Cavenderiaceae</taxon>
        <taxon>Cavenderia</taxon>
    </lineage>
</organism>
<gene>
    <name evidence="1" type="ORF">DFA_01686</name>
</gene>
<reference evidence="2" key="1">
    <citation type="journal article" date="2011" name="Genome Res.">
        <title>Phylogeny-wide analysis of social amoeba genomes highlights ancient origins for complex intercellular communication.</title>
        <authorList>
            <person name="Heidel A.J."/>
            <person name="Lawal H.M."/>
            <person name="Felder M."/>
            <person name="Schilde C."/>
            <person name="Helps N.R."/>
            <person name="Tunggal B."/>
            <person name="Rivero F."/>
            <person name="John U."/>
            <person name="Schleicher M."/>
            <person name="Eichinger L."/>
            <person name="Platzer M."/>
            <person name="Noegel A.A."/>
            <person name="Schaap P."/>
            <person name="Gloeckner G."/>
        </authorList>
    </citation>
    <scope>NUCLEOTIDE SEQUENCE [LARGE SCALE GENOMIC DNA]</scope>
    <source>
        <strain evidence="2">SH3</strain>
    </source>
</reference>
<dbReference type="EMBL" id="GL883010">
    <property type="protein sequence ID" value="EGG21800.1"/>
    <property type="molecule type" value="Genomic_DNA"/>
</dbReference>
<keyword evidence="2" id="KW-1185">Reference proteome</keyword>
<dbReference type="GeneID" id="14873192"/>
<name>F4PU85_CACFS</name>
<sequence>MNQRVDWKGGSFVHMMIVLECISFQLKQDDAANEKYDHIKIFEYFN</sequence>
<dbReference type="RefSeq" id="XP_004359650.1">
    <property type="nucleotide sequence ID" value="XM_004359593.1"/>
</dbReference>
<dbReference type="KEGG" id="dfa:DFA_01686"/>
<evidence type="ECO:0000313" key="2">
    <source>
        <dbReference type="Proteomes" id="UP000007797"/>
    </source>
</evidence>
<dbReference type="Proteomes" id="UP000007797">
    <property type="component" value="Unassembled WGS sequence"/>
</dbReference>
<accession>F4PU85</accession>
<dbReference type="AlphaFoldDB" id="F4PU85"/>
<protein>
    <submittedName>
        <fullName evidence="1">Uncharacterized protein</fullName>
    </submittedName>
</protein>